<proteinExistence type="inferred from homology"/>
<dbReference type="OrthoDB" id="9802553at2"/>
<dbReference type="NCBIfam" id="TIGR02492">
    <property type="entry name" value="flgK_ends"/>
    <property type="match status" value="1"/>
</dbReference>
<gene>
    <name evidence="7" type="primary">flgK</name>
    <name evidence="10" type="ordered locus">Sgly_1090</name>
</gene>
<reference evidence="11" key="2">
    <citation type="submission" date="2011-02" db="EMBL/GenBank/DDBJ databases">
        <title>The complete genome of Syntrophobotulus glycolicus DSM 8271.</title>
        <authorList>
            <person name="Lucas S."/>
            <person name="Copeland A."/>
            <person name="Lapidus A."/>
            <person name="Bruce D."/>
            <person name="Goodwin L."/>
            <person name="Pitluck S."/>
            <person name="Kyrpides N."/>
            <person name="Mavromatis K."/>
            <person name="Pagani I."/>
            <person name="Ivanova N."/>
            <person name="Mikhailova N."/>
            <person name="Chertkov O."/>
            <person name="Held B."/>
            <person name="Detter J.C."/>
            <person name="Tapia R."/>
            <person name="Han C."/>
            <person name="Land M."/>
            <person name="Hauser L."/>
            <person name="Markowitz V."/>
            <person name="Cheng J.-F."/>
            <person name="Hugenholtz P."/>
            <person name="Woyke T."/>
            <person name="Wu D."/>
            <person name="Spring S."/>
            <person name="Schroeder M."/>
            <person name="Brambilla E."/>
            <person name="Klenk H.-P."/>
            <person name="Eisen J.A."/>
        </authorList>
    </citation>
    <scope>NUCLEOTIDE SEQUENCE [LARGE SCALE GENOMIC DNA]</scope>
    <source>
        <strain evidence="11">DSM 8271 / FlGlyR</strain>
    </source>
</reference>
<dbReference type="EMBL" id="CP002547">
    <property type="protein sequence ID" value="ADY55415.1"/>
    <property type="molecule type" value="Genomic_DNA"/>
</dbReference>
<evidence type="ECO:0000256" key="2">
    <source>
        <dbReference type="ARBA" id="ARBA00004613"/>
    </source>
</evidence>
<evidence type="ECO:0000313" key="10">
    <source>
        <dbReference type="EMBL" id="ADY55415.1"/>
    </source>
</evidence>
<organism evidence="10 11">
    <name type="scientific">Syntrophobotulus glycolicus (strain DSM 8271 / FlGlyR)</name>
    <dbReference type="NCBI Taxonomy" id="645991"/>
    <lineage>
        <taxon>Bacteria</taxon>
        <taxon>Bacillati</taxon>
        <taxon>Bacillota</taxon>
        <taxon>Clostridia</taxon>
        <taxon>Eubacteriales</taxon>
        <taxon>Desulfitobacteriaceae</taxon>
        <taxon>Syntrophobotulus</taxon>
    </lineage>
</organism>
<dbReference type="AlphaFoldDB" id="F0SU32"/>
<keyword evidence="10" id="KW-0969">Cilium</keyword>
<evidence type="ECO:0000256" key="6">
    <source>
        <dbReference type="ARBA" id="ARBA00023143"/>
    </source>
</evidence>
<sequence length="512" mass="53794">MNSFFGLTVGLKGLTASQAALNTINHNISNAGTTGYSRQVVAQKASRALAAANGAGMVGTGVDITTIVQIRNVFLDRRYWQENAQYGEWQVKSSSLSELQSLLSSSSTDGLDDALSSFVSALEDLAGDPSDDSARSSVKAEAEAFCTYLNNMASTLEDLRSEANSAVKTKVDEINSLAGRISALNQQIYKAELTGGTANDLRDQRTVLVDQLSEIASIEVSETAVGTLADGQEDLRFSIKINGVSLVNHFSVKKLECSAISDGSASDGLYEVRWAETGNEVTFTGGEIKGDLDMAGGDGQDGAFKGIPYYLGQLNTFAQTLAKAFNEGVYADGETYGSGHAGGVGLDDGTGIRFFSYDGLSSEELMAGGTDLASIYGKITAANISLSAEVENDPGQIAASSVSGETENSANLTELIAMFSDSGVFANGSPEEFINAIYTTIGVETSLAGRISTLHENIAAQIDTNRTAVAGVSLDEETSNLIKYQLAYNAAAKVMSVMDEVLDVTINSLFAD</sequence>
<dbReference type="Proteomes" id="UP000007488">
    <property type="component" value="Chromosome"/>
</dbReference>
<evidence type="ECO:0000259" key="8">
    <source>
        <dbReference type="Pfam" id="PF06429"/>
    </source>
</evidence>
<keyword evidence="6 7" id="KW-0975">Bacterial flagellum</keyword>
<keyword evidence="11" id="KW-1185">Reference proteome</keyword>
<dbReference type="GO" id="GO:0044780">
    <property type="term" value="P:bacterial-type flagellum assembly"/>
    <property type="evidence" value="ECO:0007669"/>
    <property type="project" value="InterPro"/>
</dbReference>
<keyword evidence="5 7" id="KW-0964">Secreted</keyword>
<dbReference type="PANTHER" id="PTHR30033:SF1">
    <property type="entry name" value="FLAGELLAR HOOK-ASSOCIATED PROTEIN 1"/>
    <property type="match status" value="1"/>
</dbReference>
<evidence type="ECO:0000256" key="4">
    <source>
        <dbReference type="ARBA" id="ARBA00016244"/>
    </source>
</evidence>
<dbReference type="GO" id="GO:0005198">
    <property type="term" value="F:structural molecule activity"/>
    <property type="evidence" value="ECO:0007669"/>
    <property type="project" value="UniProtKB-UniRule"/>
</dbReference>
<accession>F0SU32</accession>
<dbReference type="GO" id="GO:0005576">
    <property type="term" value="C:extracellular region"/>
    <property type="evidence" value="ECO:0007669"/>
    <property type="project" value="UniProtKB-SubCell"/>
</dbReference>
<dbReference type="Pfam" id="PF22638">
    <property type="entry name" value="FlgK_D1"/>
    <property type="match status" value="1"/>
</dbReference>
<reference evidence="10 11" key="1">
    <citation type="journal article" date="2011" name="Stand. Genomic Sci.">
        <title>Complete genome sequence of Syntrophobotulus glycolicus type strain (FlGlyR).</title>
        <authorList>
            <person name="Han C."/>
            <person name="Mwirichia R."/>
            <person name="Chertkov O."/>
            <person name="Held B."/>
            <person name="Lapidus A."/>
            <person name="Nolan M."/>
            <person name="Lucas S."/>
            <person name="Hammon N."/>
            <person name="Deshpande S."/>
            <person name="Cheng J.F."/>
            <person name="Tapia R."/>
            <person name="Goodwin L."/>
            <person name="Pitluck S."/>
            <person name="Huntemann M."/>
            <person name="Liolios K."/>
            <person name="Ivanova N."/>
            <person name="Pagani I."/>
            <person name="Mavromatis K."/>
            <person name="Ovchinikova G."/>
            <person name="Pati A."/>
            <person name="Chen A."/>
            <person name="Palaniappan K."/>
            <person name="Land M."/>
            <person name="Hauser L."/>
            <person name="Brambilla E.M."/>
            <person name="Rohde M."/>
            <person name="Spring S."/>
            <person name="Sikorski J."/>
            <person name="Goker M."/>
            <person name="Woyke T."/>
            <person name="Bristow J."/>
            <person name="Eisen J.A."/>
            <person name="Markowitz V."/>
            <person name="Hugenholtz P."/>
            <person name="Kyrpides N.C."/>
            <person name="Klenk H.P."/>
            <person name="Detter J.C."/>
        </authorList>
    </citation>
    <scope>NUCLEOTIDE SEQUENCE [LARGE SCALE GENOMIC DNA]</scope>
    <source>
        <strain evidence="11">DSM 8271 / FlGlyR</strain>
    </source>
</reference>
<evidence type="ECO:0000313" key="11">
    <source>
        <dbReference type="Proteomes" id="UP000007488"/>
    </source>
</evidence>
<protein>
    <recommendedName>
        <fullName evidence="4 7">Flagellar hook-associated protein 1</fullName>
        <shortName evidence="7">HAP1</shortName>
    </recommendedName>
</protein>
<evidence type="ECO:0000259" key="9">
    <source>
        <dbReference type="Pfam" id="PF22638"/>
    </source>
</evidence>
<dbReference type="SUPFAM" id="SSF64518">
    <property type="entry name" value="Phase 1 flagellin"/>
    <property type="match status" value="1"/>
</dbReference>
<dbReference type="HOGENOM" id="CLU_012762_1_1_9"/>
<dbReference type="PANTHER" id="PTHR30033">
    <property type="entry name" value="FLAGELLAR HOOK-ASSOCIATED PROTEIN 1"/>
    <property type="match status" value="1"/>
</dbReference>
<comment type="similarity">
    <text evidence="3 7">Belongs to the flagella basal body rod proteins family.</text>
</comment>
<evidence type="ECO:0000256" key="3">
    <source>
        <dbReference type="ARBA" id="ARBA00009677"/>
    </source>
</evidence>
<dbReference type="STRING" id="645991.Sgly_1090"/>
<dbReference type="RefSeq" id="WP_013624285.1">
    <property type="nucleotide sequence ID" value="NC_015172.1"/>
</dbReference>
<evidence type="ECO:0000256" key="5">
    <source>
        <dbReference type="ARBA" id="ARBA00022525"/>
    </source>
</evidence>
<keyword evidence="10" id="KW-0966">Cell projection</keyword>
<dbReference type="InterPro" id="IPR002371">
    <property type="entry name" value="FlgK"/>
</dbReference>
<feature type="domain" description="Flagellar hook-associated protein FlgK helical" evidence="9">
    <location>
        <begin position="96"/>
        <end position="327"/>
    </location>
</feature>
<dbReference type="Pfam" id="PF06429">
    <property type="entry name" value="Flg_bbr_C"/>
    <property type="match status" value="1"/>
</dbReference>
<feature type="domain" description="Flagellar basal-body/hook protein C-terminal" evidence="8">
    <location>
        <begin position="470"/>
        <end position="507"/>
    </location>
</feature>
<evidence type="ECO:0000256" key="1">
    <source>
        <dbReference type="ARBA" id="ARBA00004365"/>
    </source>
</evidence>
<keyword evidence="10" id="KW-0282">Flagellum</keyword>
<dbReference type="eggNOG" id="COG1256">
    <property type="taxonomic scope" value="Bacteria"/>
</dbReference>
<name>F0SU32_SYNGF</name>
<dbReference type="InterPro" id="IPR010930">
    <property type="entry name" value="Flg_bb/hook_C_dom"/>
</dbReference>
<comment type="subcellular location">
    <subcellularLocation>
        <location evidence="1 7">Bacterial flagellum</location>
    </subcellularLocation>
    <subcellularLocation>
        <location evidence="2 7">Secreted</location>
    </subcellularLocation>
</comment>
<dbReference type="KEGG" id="sgy:Sgly_1090"/>
<dbReference type="InterPro" id="IPR053927">
    <property type="entry name" value="FlgK_helical"/>
</dbReference>
<evidence type="ECO:0000256" key="7">
    <source>
        <dbReference type="RuleBase" id="RU362065"/>
    </source>
</evidence>
<dbReference type="GO" id="GO:0009424">
    <property type="term" value="C:bacterial-type flagellum hook"/>
    <property type="evidence" value="ECO:0007669"/>
    <property type="project" value="UniProtKB-UniRule"/>
</dbReference>
<dbReference type="PRINTS" id="PR01005">
    <property type="entry name" value="FLGHOOKAP1"/>
</dbReference>